<evidence type="ECO:0000259" key="2">
    <source>
        <dbReference type="Pfam" id="PF18803"/>
    </source>
</evidence>
<keyword evidence="1" id="KW-1133">Transmembrane helix</keyword>
<keyword evidence="4" id="KW-1185">Reference proteome</keyword>
<keyword evidence="1" id="KW-0812">Transmembrane</keyword>
<dbReference type="EMBL" id="JABBWK010000046">
    <property type="protein sequence ID" value="KAG1897430.1"/>
    <property type="molecule type" value="Genomic_DNA"/>
</dbReference>
<dbReference type="InterPro" id="IPR040521">
    <property type="entry name" value="KDZ"/>
</dbReference>
<feature type="transmembrane region" description="Helical" evidence="1">
    <location>
        <begin position="454"/>
        <end position="472"/>
    </location>
</feature>
<sequence>MVRPSKRQRAHVEPFVQGQQPSHIPLQQRVREYGLTSGGHTTLQTAYISLSEVSLGEMNEWPSSPPPQTQTQCPAHDFFDDVIADINADVCDLQPVKRRQTAATFLDETIFLEGRGNEASCSLCRCGDSDKTYRCKDCFGLEMFCQACILQCHQCLPLHRIEEWTSGFFCCTTLKSLGMRIQLGHNPSHRCHNPRPSSGNTFVVIDVHGIHEITLDFCGCETAQIRFKQLLRARWYPVTTTEPWTAATFSVLKQYHLLSFESKVLPYKFYHSLARRTSNTGLSLIKDRYSAFMCMVREWQHLQQLRRSSRCHHPTGANETDSRELAVLCPACPHPGKNLPDRWETAPPSMRQGDALIFHCRWLYALFIAIDANFHEVDPGLNAGWAYFMEETTYKEYLSITCVSHNAVNMADTKSSRGLAATGVGTVDCARHEFKLPTGVGDLQKGEKYLNMDYLVFSALVVFTIAMLNILYDIACQWLKKLWTRMDSMPTRLHIAHNTMLIQYFIPKFHIGAHIAACQTTFSWNLTKFVGRTDGEAPEWGWANIDRMASSTKEMGPGSRRDMLDDHFGDWNWKKVTMFSWTLKHKMEDAVKWKREHCGALRELEGTIQAVLLDEWRLEIEAWEEDDTKPNPFKSRVAPITQTAVQAQLVELEAQEFRQRLKHNIANVSLHPTDKQRVTITNRTNMLQRRIDSWTRIQELYMPIVSALRLSADSNASTTEAVLKPQHCPLYFPSAIDAPLHCDQRLLEQEWELWHAQAHDALNEICSHLRLRSHMYKFKDKNLCGQAASTRAQNLIARVEAKKDAGVDKYSGCLDKVGWGETLQPLRNKDVRQMGDFMGRHTQGTGTISWIWLATDVDTSVHIEWCKACACAARWSEEVQLLVEEMRRILVFLQWQACWWSDHANLCILEKPSDQEGLQAYAYHQSALHSVMRSSFQALWSAVPQLVVSTQALTPKDAPSLTLKDTPSIDHRMTNLYAT</sequence>
<evidence type="ECO:0000256" key="1">
    <source>
        <dbReference type="SAM" id="Phobius"/>
    </source>
</evidence>
<protein>
    <recommendedName>
        <fullName evidence="2">CxC2-like cysteine cluster KDZ transposase-associated domain-containing protein</fullName>
    </recommendedName>
</protein>
<dbReference type="CDD" id="cd19669">
    <property type="entry name" value="UBR-box"/>
    <property type="match status" value="1"/>
</dbReference>
<dbReference type="PANTHER" id="PTHR33096">
    <property type="entry name" value="CXC2 DOMAIN-CONTAINING PROTEIN"/>
    <property type="match status" value="1"/>
</dbReference>
<accession>A0AAD4E0E7</accession>
<organism evidence="3 4">
    <name type="scientific">Suillus fuscotomentosus</name>
    <dbReference type="NCBI Taxonomy" id="1912939"/>
    <lineage>
        <taxon>Eukaryota</taxon>
        <taxon>Fungi</taxon>
        <taxon>Dikarya</taxon>
        <taxon>Basidiomycota</taxon>
        <taxon>Agaricomycotina</taxon>
        <taxon>Agaricomycetes</taxon>
        <taxon>Agaricomycetidae</taxon>
        <taxon>Boletales</taxon>
        <taxon>Suillineae</taxon>
        <taxon>Suillaceae</taxon>
        <taxon>Suillus</taxon>
    </lineage>
</organism>
<comment type="caution">
    <text evidence="3">The sequence shown here is derived from an EMBL/GenBank/DDBJ whole genome shotgun (WGS) entry which is preliminary data.</text>
</comment>
<dbReference type="Proteomes" id="UP001195769">
    <property type="component" value="Unassembled WGS sequence"/>
</dbReference>
<feature type="domain" description="CxC2-like cysteine cluster KDZ transposase-associated" evidence="2">
    <location>
        <begin position="174"/>
        <end position="281"/>
    </location>
</feature>
<name>A0AAD4E0E7_9AGAM</name>
<dbReference type="GeneID" id="64658755"/>
<dbReference type="Pfam" id="PF18803">
    <property type="entry name" value="CxC2"/>
    <property type="match status" value="1"/>
</dbReference>
<proteinExistence type="predicted"/>
<reference evidence="3" key="1">
    <citation type="journal article" date="2020" name="New Phytol.">
        <title>Comparative genomics reveals dynamic genome evolution in host specialist ectomycorrhizal fungi.</title>
        <authorList>
            <person name="Lofgren L.A."/>
            <person name="Nguyen N.H."/>
            <person name="Vilgalys R."/>
            <person name="Ruytinx J."/>
            <person name="Liao H.L."/>
            <person name="Branco S."/>
            <person name="Kuo A."/>
            <person name="LaButti K."/>
            <person name="Lipzen A."/>
            <person name="Andreopoulos W."/>
            <person name="Pangilinan J."/>
            <person name="Riley R."/>
            <person name="Hundley H."/>
            <person name="Na H."/>
            <person name="Barry K."/>
            <person name="Grigoriev I.V."/>
            <person name="Stajich J.E."/>
            <person name="Kennedy P.G."/>
        </authorList>
    </citation>
    <scope>NUCLEOTIDE SEQUENCE</scope>
    <source>
        <strain evidence="3">FC203</strain>
    </source>
</reference>
<evidence type="ECO:0000313" key="4">
    <source>
        <dbReference type="Proteomes" id="UP001195769"/>
    </source>
</evidence>
<dbReference type="PANTHER" id="PTHR33096:SF1">
    <property type="entry name" value="CXC1-LIKE CYSTEINE CLUSTER ASSOCIATED WITH KDZ TRANSPOSASES DOMAIN-CONTAINING PROTEIN"/>
    <property type="match status" value="1"/>
</dbReference>
<dbReference type="AlphaFoldDB" id="A0AAD4E0E7"/>
<dbReference type="RefSeq" id="XP_041223006.1">
    <property type="nucleotide sequence ID" value="XM_041364457.1"/>
</dbReference>
<dbReference type="Pfam" id="PF18758">
    <property type="entry name" value="KDZ"/>
    <property type="match status" value="1"/>
</dbReference>
<gene>
    <name evidence="3" type="ORF">F5891DRAFT_1129906</name>
</gene>
<keyword evidence="1" id="KW-0472">Membrane</keyword>
<dbReference type="InterPro" id="IPR041457">
    <property type="entry name" value="CxC2_KDZ-assoc"/>
</dbReference>
<evidence type="ECO:0000313" key="3">
    <source>
        <dbReference type="EMBL" id="KAG1897430.1"/>
    </source>
</evidence>